<proteinExistence type="predicted"/>
<evidence type="ECO:0000313" key="2">
    <source>
        <dbReference type="EMBL" id="KAH7329280.1"/>
    </source>
</evidence>
<sequence length="98" mass="10449">MNGFGVVSRRPVVYREAAGNEWSDEDGRTKKGEGCLVVMEPSPSGAVSGYDDPCRTEPPDGHGGQRRAAEGQAINPYAYACPTECPSMRCSAPLKLMA</sequence>
<evidence type="ECO:0000256" key="1">
    <source>
        <dbReference type="SAM" id="MobiDB-lite"/>
    </source>
</evidence>
<keyword evidence="3" id="KW-1185">Reference proteome</keyword>
<dbReference type="AlphaFoldDB" id="A0A8K0WXI2"/>
<name>A0A8K0WXI2_9HYPO</name>
<organism evidence="2 3">
    <name type="scientific">Stachybotrys elegans</name>
    <dbReference type="NCBI Taxonomy" id="80388"/>
    <lineage>
        <taxon>Eukaryota</taxon>
        <taxon>Fungi</taxon>
        <taxon>Dikarya</taxon>
        <taxon>Ascomycota</taxon>
        <taxon>Pezizomycotina</taxon>
        <taxon>Sordariomycetes</taxon>
        <taxon>Hypocreomycetidae</taxon>
        <taxon>Hypocreales</taxon>
        <taxon>Stachybotryaceae</taxon>
        <taxon>Stachybotrys</taxon>
    </lineage>
</organism>
<protein>
    <submittedName>
        <fullName evidence="2">Uncharacterized protein</fullName>
    </submittedName>
</protein>
<accession>A0A8K0WXI2</accession>
<comment type="caution">
    <text evidence="2">The sequence shown here is derived from an EMBL/GenBank/DDBJ whole genome shotgun (WGS) entry which is preliminary data.</text>
</comment>
<dbReference type="EMBL" id="JAGPNK010000001">
    <property type="protein sequence ID" value="KAH7329280.1"/>
    <property type="molecule type" value="Genomic_DNA"/>
</dbReference>
<gene>
    <name evidence="2" type="ORF">B0I35DRAFT_41254</name>
</gene>
<reference evidence="2" key="1">
    <citation type="journal article" date="2021" name="Nat. Commun.">
        <title>Genetic determinants of endophytism in the Arabidopsis root mycobiome.</title>
        <authorList>
            <person name="Mesny F."/>
            <person name="Miyauchi S."/>
            <person name="Thiergart T."/>
            <person name="Pickel B."/>
            <person name="Atanasova L."/>
            <person name="Karlsson M."/>
            <person name="Huettel B."/>
            <person name="Barry K.W."/>
            <person name="Haridas S."/>
            <person name="Chen C."/>
            <person name="Bauer D."/>
            <person name="Andreopoulos W."/>
            <person name="Pangilinan J."/>
            <person name="LaButti K."/>
            <person name="Riley R."/>
            <person name="Lipzen A."/>
            <person name="Clum A."/>
            <person name="Drula E."/>
            <person name="Henrissat B."/>
            <person name="Kohler A."/>
            <person name="Grigoriev I.V."/>
            <person name="Martin F.M."/>
            <person name="Hacquard S."/>
        </authorList>
    </citation>
    <scope>NUCLEOTIDE SEQUENCE</scope>
    <source>
        <strain evidence="2">MPI-CAGE-CH-0235</strain>
    </source>
</reference>
<dbReference type="Proteomes" id="UP000813444">
    <property type="component" value="Unassembled WGS sequence"/>
</dbReference>
<feature type="region of interest" description="Disordered" evidence="1">
    <location>
        <begin position="41"/>
        <end position="68"/>
    </location>
</feature>
<evidence type="ECO:0000313" key="3">
    <source>
        <dbReference type="Proteomes" id="UP000813444"/>
    </source>
</evidence>